<evidence type="ECO:0000256" key="6">
    <source>
        <dbReference type="SAM" id="SignalP"/>
    </source>
</evidence>
<protein>
    <submittedName>
        <fullName evidence="7">FKBP-type peptidyl-prolyl cis-trans isomerase FkpA (EC)</fullName>
        <ecNumber evidence="7">5.2.1.8</ecNumber>
    </submittedName>
</protein>
<dbReference type="Gene3D" id="4.10.1080.10">
    <property type="entry name" value="TSP type-3 repeat"/>
    <property type="match status" value="2"/>
</dbReference>
<dbReference type="EC" id="5.2.1.8" evidence="7"/>
<keyword evidence="7" id="KW-0413">Isomerase</keyword>
<feature type="chain" id="PRO_5028115148" evidence="6">
    <location>
        <begin position="27"/>
        <end position="801"/>
    </location>
</feature>
<sequence>MQIVSLRRLIGLSASACLLMSNGAWAAIEVLDYSIRWSMDDDRYHVYMTPSETPDRDMSMTGQTTIVVPHASGSDSFQVMGLSSHIAGVSWSQNSRADAPSENTDVDYLSFTLSATNAGAFGWQAGEELEVFSFGNSGACVGSVTLLNNDTDPFIIPVNNGNENSAKTNPGNQFSNMGWSELVGDNNYRANYGDPADCRYSLDEDNDGLKTGVEIVLGSDPNDPDTDGDGLSDGEEAGPDPLNPINTDGDDKANLLDPDDDNDGVLTLDENYNGGTPANDDTDSDMTPDYLDADDDGDSILTINENYNGGTPEDDHTDGDGQPDYLDADDDNDGVLTEHENYNDGTPENDNTDGDDKPDYLDPDDDGDGVLSADENNDPDRDGIPTDAMDTDGDGKPDYLDSDDSDGPKGDVDQDGISNADELILGSNPNDPDDDGDGVLTINENYNGGSAKDDDTDGDGIFDYMDPDDDGDGIMTMHENYNGGTPESNNTDGDDKPDYLDDDDDGDGKLSKDESPDPNTDGEPDDAIDSDGDSIPDYRDGADDLASIQVRVMLQGAFESTTGMMADDLRSGSLIPAAQPYNDSIFGYSGAETVSSEILNVTGADAVVDWVLVELRDKADDTSVVARRAALVQRDGDVIDPETGSNTLKLPGVNPDQYYVSIRHRNHLGVMASDLVRVQSTPPLVDFSSLATSVYGTNARTKYQWVALLWAGNADSNHSLIANGPGQDSDILIGNVLIDGGNDSFSSNYILAGYKNTDLNMDGRTIVAGPDNDLDLLMSNVLLHPDNSSFSANFIVSERLP</sequence>
<evidence type="ECO:0000256" key="1">
    <source>
        <dbReference type="ARBA" id="ARBA00004613"/>
    </source>
</evidence>
<name>A0A6S6UA78_9GAMM</name>
<evidence type="ECO:0000256" key="4">
    <source>
        <dbReference type="ARBA" id="ARBA00022837"/>
    </source>
</evidence>
<gene>
    <name evidence="7" type="ORF">HELGO_WM18277</name>
</gene>
<reference evidence="7" key="1">
    <citation type="submission" date="2020-01" db="EMBL/GenBank/DDBJ databases">
        <authorList>
            <person name="Meier V. D."/>
            <person name="Meier V D."/>
        </authorList>
    </citation>
    <scope>NUCLEOTIDE SEQUENCE</scope>
    <source>
        <strain evidence="7">HLG_WM_MAG_09</strain>
    </source>
</reference>
<evidence type="ECO:0000256" key="5">
    <source>
        <dbReference type="SAM" id="MobiDB-lite"/>
    </source>
</evidence>
<feature type="compositionally biased region" description="Acidic residues" evidence="5">
    <location>
        <begin position="222"/>
        <end position="238"/>
    </location>
</feature>
<dbReference type="GO" id="GO:0003755">
    <property type="term" value="F:peptidyl-prolyl cis-trans isomerase activity"/>
    <property type="evidence" value="ECO:0007669"/>
    <property type="project" value="UniProtKB-EC"/>
</dbReference>
<proteinExistence type="predicted"/>
<dbReference type="GO" id="GO:0005509">
    <property type="term" value="F:calcium ion binding"/>
    <property type="evidence" value="ECO:0007669"/>
    <property type="project" value="InterPro"/>
</dbReference>
<keyword evidence="4" id="KW-0106">Calcium</keyword>
<feature type="compositionally biased region" description="Acidic residues" evidence="5">
    <location>
        <begin position="454"/>
        <end position="472"/>
    </location>
</feature>
<feature type="compositionally biased region" description="Polar residues" evidence="5">
    <location>
        <begin position="482"/>
        <end position="491"/>
    </location>
</feature>
<dbReference type="InterPro" id="IPR059100">
    <property type="entry name" value="TSP3_bac"/>
</dbReference>
<evidence type="ECO:0000256" key="3">
    <source>
        <dbReference type="ARBA" id="ARBA00022729"/>
    </source>
</evidence>
<evidence type="ECO:0000313" key="7">
    <source>
        <dbReference type="EMBL" id="CAA6825673.1"/>
    </source>
</evidence>
<comment type="subcellular location">
    <subcellularLocation>
        <location evidence="1">Secreted</location>
    </subcellularLocation>
</comment>
<feature type="compositionally biased region" description="Acidic residues" evidence="5">
    <location>
        <begin position="280"/>
        <end position="298"/>
    </location>
</feature>
<dbReference type="Pfam" id="PF18884">
    <property type="entry name" value="TSP3_bac"/>
    <property type="match status" value="3"/>
</dbReference>
<evidence type="ECO:0000256" key="2">
    <source>
        <dbReference type="ARBA" id="ARBA00022525"/>
    </source>
</evidence>
<keyword evidence="2" id="KW-0964">Secreted</keyword>
<dbReference type="EMBL" id="CACVAT010000414">
    <property type="protein sequence ID" value="CAA6825673.1"/>
    <property type="molecule type" value="Genomic_DNA"/>
</dbReference>
<organism evidence="7">
    <name type="scientific">uncultured Thiotrichaceae bacterium</name>
    <dbReference type="NCBI Taxonomy" id="298394"/>
    <lineage>
        <taxon>Bacteria</taxon>
        <taxon>Pseudomonadati</taxon>
        <taxon>Pseudomonadota</taxon>
        <taxon>Gammaproteobacteria</taxon>
        <taxon>Thiotrichales</taxon>
        <taxon>Thiotrichaceae</taxon>
        <taxon>environmental samples</taxon>
    </lineage>
</organism>
<feature type="region of interest" description="Disordered" evidence="5">
    <location>
        <begin position="214"/>
        <end position="541"/>
    </location>
</feature>
<feature type="signal peptide" evidence="6">
    <location>
        <begin position="1"/>
        <end position="26"/>
    </location>
</feature>
<keyword evidence="3 6" id="KW-0732">Signal</keyword>
<accession>A0A6S6UA78</accession>
<feature type="compositionally biased region" description="Acidic residues" evidence="5">
    <location>
        <begin position="520"/>
        <end position="534"/>
    </location>
</feature>
<dbReference type="AlphaFoldDB" id="A0A6S6UA78"/>
<dbReference type="InterPro" id="IPR028974">
    <property type="entry name" value="TSP_type-3_rpt"/>
</dbReference>